<dbReference type="SUPFAM" id="SSF56935">
    <property type="entry name" value="Porins"/>
    <property type="match status" value="1"/>
</dbReference>
<evidence type="ECO:0000256" key="6">
    <source>
        <dbReference type="ARBA" id="ARBA00023136"/>
    </source>
</evidence>
<dbReference type="Gene3D" id="2.170.130.10">
    <property type="entry name" value="TonB-dependent receptor, plug domain"/>
    <property type="match status" value="1"/>
</dbReference>
<sequence length="1055" mass="116878">MRKLITLLLCSFSSLLLYSQTKKISGRVTDESGTGLAGISVIIKGTSTGVSTNSNGAFQIDVPANGTLVFSGVGFDPKEVAVGNRTSVDIQLATETKALSEVVVTGTGVATDRRKLSIDVASVSNKDLSKSALLSVDQALIGKVAGAQIQTTSGEPGSKATIILRGINSLGSTGPIILVDGVQVTDINGLDVANVEKVEVVKGPAGGMLYGAQGANGVIQIFTKKGSRNKKPTVTLASKISLDNALLGKDGYLQAKFHHFKTDAQGNILDQSGNILKPGPTGTWPDPAELDFNTDFNLKNDKTYPANLPLYDHLKQAYKQATTSSSTLGISGGGERSDYAFTFTYLDQQNVLSNRFRRYNLSSNLGFDLFKGFSFRNTTQTILQDENLLSGTYNLLDRVLNPDVLFLGTNNNRFELINAYPWMDFKATYPGTNLIVVHPRDENQVNVLSEPDWHQRGGKDFRILNNANLNYKFPKFVELDYKYGIELWNSEFSDLYKNQSSAPQVAEAFWGASPKGSLRIDNVRSSYQNSLASLFFRTDFEKDFNSKLPIKTTTQVSYDWRKNKYNSSFAQGLDLPQYPPANISSAAQKNSGDYNYEYVTFGYLVNQTFDYGNLFGFTAGFRSDYNSDFGDQKKAFTFPRGTAYFRLSELFKSKILSDWKLRAAYGVAGIPPYQFGGYYLRQTTLGSIQLGNSTGLYLPQNAGNDSLVVQKVKEKEIGTDLTLRPSFGKWLSRINLSVTYWQKRNEDIIQNRTAAPSTGVQSTPYNLIDLEVKGLDASLDLDAFTTKSFSWQTGFRFGTFKSKVLSVADDKDFINGVFVVKKGQSVGNFYAATALKSIDQLRPDKTRYIDPSQANNYEVVNGMVVDKTTKRVVITDPNDQSLVGNAYPKFTLSWNNSLSFKGLSLSFQWDWSHGNSVYNLTRQWMYRDRLHKDFDKPVTIGGQTGAFVNFYNSLYNSVQPMGYFVEDGSFIRLRDVTISYPLNNLLKQKWVNNIVLTVSGRNLLTFTNYSGLDPEATSSQDSQGNQSVGVGAFLGTDYFAIPNLRSYQFGINFQF</sequence>
<dbReference type="PANTHER" id="PTHR30069:SF29">
    <property type="entry name" value="HEMOGLOBIN AND HEMOGLOBIN-HAPTOGLOBIN-BINDING PROTEIN 1-RELATED"/>
    <property type="match status" value="1"/>
</dbReference>
<comment type="similarity">
    <text evidence="8">Belongs to the TonB-dependent receptor family.</text>
</comment>
<evidence type="ECO:0000256" key="9">
    <source>
        <dbReference type="SAM" id="SignalP"/>
    </source>
</evidence>
<keyword evidence="5 9" id="KW-0732">Signal</keyword>
<evidence type="ECO:0000256" key="5">
    <source>
        <dbReference type="ARBA" id="ARBA00022729"/>
    </source>
</evidence>
<dbReference type="InterPro" id="IPR008969">
    <property type="entry name" value="CarboxyPept-like_regulatory"/>
</dbReference>
<dbReference type="InterPro" id="IPR037066">
    <property type="entry name" value="Plug_dom_sf"/>
</dbReference>
<evidence type="ECO:0000313" key="11">
    <source>
        <dbReference type="EMBL" id="QEC57220.1"/>
    </source>
</evidence>
<evidence type="ECO:0000256" key="8">
    <source>
        <dbReference type="PROSITE-ProRule" id="PRU01360"/>
    </source>
</evidence>
<dbReference type="PANTHER" id="PTHR30069">
    <property type="entry name" value="TONB-DEPENDENT OUTER MEMBRANE RECEPTOR"/>
    <property type="match status" value="1"/>
</dbReference>
<keyword evidence="4 8" id="KW-0812">Transmembrane</keyword>
<evidence type="ECO:0000259" key="10">
    <source>
        <dbReference type="Pfam" id="PF07715"/>
    </source>
</evidence>
<feature type="domain" description="TonB-dependent receptor plug" evidence="10">
    <location>
        <begin position="114"/>
        <end position="218"/>
    </location>
</feature>
<dbReference type="OrthoDB" id="9768177at2"/>
<dbReference type="KEGG" id="fgg:FSB75_15380"/>
<keyword evidence="6 8" id="KW-0472">Membrane</keyword>
<accession>A0A5B8UMC8</accession>
<proteinExistence type="inferred from homology"/>
<evidence type="ECO:0000256" key="2">
    <source>
        <dbReference type="ARBA" id="ARBA00022448"/>
    </source>
</evidence>
<evidence type="ECO:0000256" key="3">
    <source>
        <dbReference type="ARBA" id="ARBA00022452"/>
    </source>
</evidence>
<keyword evidence="3 8" id="KW-1134">Transmembrane beta strand</keyword>
<dbReference type="Gene3D" id="2.60.40.1120">
    <property type="entry name" value="Carboxypeptidase-like, regulatory domain"/>
    <property type="match status" value="1"/>
</dbReference>
<dbReference type="Proteomes" id="UP000321204">
    <property type="component" value="Chromosome"/>
</dbReference>
<feature type="signal peptide" evidence="9">
    <location>
        <begin position="1"/>
        <end position="19"/>
    </location>
</feature>
<dbReference type="Pfam" id="PF13715">
    <property type="entry name" value="CarbopepD_reg_2"/>
    <property type="match status" value="1"/>
</dbReference>
<dbReference type="InterPro" id="IPR036942">
    <property type="entry name" value="Beta-barrel_TonB_sf"/>
</dbReference>
<organism evidence="11 12">
    <name type="scientific">Flavisolibacter ginsenosidimutans</name>
    <dbReference type="NCBI Taxonomy" id="661481"/>
    <lineage>
        <taxon>Bacteria</taxon>
        <taxon>Pseudomonadati</taxon>
        <taxon>Bacteroidota</taxon>
        <taxon>Chitinophagia</taxon>
        <taxon>Chitinophagales</taxon>
        <taxon>Chitinophagaceae</taxon>
        <taxon>Flavisolibacter</taxon>
    </lineage>
</organism>
<dbReference type="GO" id="GO:0044718">
    <property type="term" value="P:siderophore transmembrane transport"/>
    <property type="evidence" value="ECO:0007669"/>
    <property type="project" value="TreeGrafter"/>
</dbReference>
<dbReference type="InterPro" id="IPR023996">
    <property type="entry name" value="TonB-dep_OMP_SusC/RagA"/>
</dbReference>
<dbReference type="RefSeq" id="WP_146789310.1">
    <property type="nucleotide sequence ID" value="NZ_BAABIO010000003.1"/>
</dbReference>
<evidence type="ECO:0000256" key="4">
    <source>
        <dbReference type="ARBA" id="ARBA00022692"/>
    </source>
</evidence>
<dbReference type="EMBL" id="CP042433">
    <property type="protein sequence ID" value="QEC57220.1"/>
    <property type="molecule type" value="Genomic_DNA"/>
</dbReference>
<dbReference type="NCBIfam" id="TIGR04056">
    <property type="entry name" value="OMP_RagA_SusC"/>
    <property type="match status" value="1"/>
</dbReference>
<dbReference type="SUPFAM" id="SSF49464">
    <property type="entry name" value="Carboxypeptidase regulatory domain-like"/>
    <property type="match status" value="1"/>
</dbReference>
<dbReference type="GO" id="GO:0015344">
    <property type="term" value="F:siderophore uptake transmembrane transporter activity"/>
    <property type="evidence" value="ECO:0007669"/>
    <property type="project" value="TreeGrafter"/>
</dbReference>
<protein>
    <submittedName>
        <fullName evidence="11">SusC/RagA family TonB-linked outer membrane protein</fullName>
    </submittedName>
</protein>
<evidence type="ECO:0000313" key="12">
    <source>
        <dbReference type="Proteomes" id="UP000321204"/>
    </source>
</evidence>
<feature type="chain" id="PRO_5023009577" evidence="9">
    <location>
        <begin position="20"/>
        <end position="1055"/>
    </location>
</feature>
<dbReference type="Gene3D" id="2.40.170.20">
    <property type="entry name" value="TonB-dependent receptor, beta-barrel domain"/>
    <property type="match status" value="1"/>
</dbReference>
<gene>
    <name evidence="11" type="ORF">FSB75_15380</name>
</gene>
<comment type="subcellular location">
    <subcellularLocation>
        <location evidence="1 8">Cell outer membrane</location>
        <topology evidence="1 8">Multi-pass membrane protein</topology>
    </subcellularLocation>
</comment>
<keyword evidence="7 8" id="KW-0998">Cell outer membrane</keyword>
<dbReference type="PROSITE" id="PS52016">
    <property type="entry name" value="TONB_DEPENDENT_REC_3"/>
    <property type="match status" value="1"/>
</dbReference>
<keyword evidence="2 8" id="KW-0813">Transport</keyword>
<dbReference type="GO" id="GO:0009279">
    <property type="term" value="C:cell outer membrane"/>
    <property type="evidence" value="ECO:0007669"/>
    <property type="project" value="UniProtKB-SubCell"/>
</dbReference>
<dbReference type="Pfam" id="PF07715">
    <property type="entry name" value="Plug"/>
    <property type="match status" value="1"/>
</dbReference>
<dbReference type="AlphaFoldDB" id="A0A5B8UMC8"/>
<dbReference type="InterPro" id="IPR039426">
    <property type="entry name" value="TonB-dep_rcpt-like"/>
</dbReference>
<name>A0A5B8UMC8_9BACT</name>
<evidence type="ECO:0000256" key="7">
    <source>
        <dbReference type="ARBA" id="ARBA00023237"/>
    </source>
</evidence>
<evidence type="ECO:0000256" key="1">
    <source>
        <dbReference type="ARBA" id="ARBA00004571"/>
    </source>
</evidence>
<dbReference type="InterPro" id="IPR012910">
    <property type="entry name" value="Plug_dom"/>
</dbReference>
<reference evidence="11 12" key="1">
    <citation type="journal article" date="2015" name="Int. J. Syst. Evol. Microbiol.">
        <title>Flavisolibacter ginsenosidimutans sp. nov., with ginsenoside-converting activity isolated from soil used for cultivating ginseng.</title>
        <authorList>
            <person name="Zhao Y."/>
            <person name="Liu Q."/>
            <person name="Kang M.S."/>
            <person name="Jin F."/>
            <person name="Yu H."/>
            <person name="Im W.T."/>
        </authorList>
    </citation>
    <scope>NUCLEOTIDE SEQUENCE [LARGE SCALE GENOMIC DNA]</scope>
    <source>
        <strain evidence="11 12">Gsoil 636</strain>
    </source>
</reference>
<keyword evidence="12" id="KW-1185">Reference proteome</keyword>